<dbReference type="CDD" id="cd03882">
    <property type="entry name" value="M28_nicalin_like"/>
    <property type="match status" value="1"/>
</dbReference>
<keyword evidence="7 9" id="KW-0472">Membrane</keyword>
<evidence type="ECO:0000256" key="3">
    <source>
        <dbReference type="ARBA" id="ARBA00022692"/>
    </source>
</evidence>
<evidence type="ECO:0000256" key="6">
    <source>
        <dbReference type="ARBA" id="ARBA00022989"/>
    </source>
</evidence>
<proteinExistence type="inferred from homology"/>
<dbReference type="SUPFAM" id="SSF53187">
    <property type="entry name" value="Zn-dependent exopeptidases"/>
    <property type="match status" value="1"/>
</dbReference>
<keyword evidence="3 9" id="KW-0812">Transmembrane</keyword>
<dbReference type="Pfam" id="PF05450">
    <property type="entry name" value="Nicastrin"/>
    <property type="match status" value="1"/>
</dbReference>
<feature type="transmembrane region" description="Helical" evidence="9">
    <location>
        <begin position="560"/>
        <end position="581"/>
    </location>
</feature>
<keyword evidence="5" id="KW-0256">Endoplasmic reticulum</keyword>
<evidence type="ECO:0000313" key="10">
    <source>
        <dbReference type="EnsemblMetazoa" id="CLYHEMP017648.1"/>
    </source>
</evidence>
<evidence type="ECO:0000256" key="9">
    <source>
        <dbReference type="SAM" id="Phobius"/>
    </source>
</evidence>
<protein>
    <recommendedName>
        <fullName evidence="12">Nicalin</fullName>
    </recommendedName>
</protein>
<dbReference type="Proteomes" id="UP000594262">
    <property type="component" value="Unplaced"/>
</dbReference>
<evidence type="ECO:0008006" key="12">
    <source>
        <dbReference type="Google" id="ProtNLM"/>
    </source>
</evidence>
<dbReference type="EnsemblMetazoa" id="CLYHEMT017648.1">
    <property type="protein sequence ID" value="CLYHEMP017648.1"/>
    <property type="gene ID" value="CLYHEMG017648"/>
</dbReference>
<dbReference type="OrthoDB" id="5913609at2759"/>
<dbReference type="PANTHER" id="PTHR31826">
    <property type="entry name" value="NICALIN"/>
    <property type="match status" value="1"/>
</dbReference>
<dbReference type="RefSeq" id="XP_066919244.1">
    <property type="nucleotide sequence ID" value="XM_067063143.1"/>
</dbReference>
<dbReference type="GO" id="GO:0009966">
    <property type="term" value="P:regulation of signal transduction"/>
    <property type="evidence" value="ECO:0007669"/>
    <property type="project" value="InterPro"/>
</dbReference>
<evidence type="ECO:0000256" key="4">
    <source>
        <dbReference type="ARBA" id="ARBA00022729"/>
    </source>
</evidence>
<dbReference type="InterPro" id="IPR016574">
    <property type="entry name" value="Nicalin"/>
</dbReference>
<evidence type="ECO:0000256" key="1">
    <source>
        <dbReference type="ARBA" id="ARBA00004389"/>
    </source>
</evidence>
<accession>A0A7M5X458</accession>
<evidence type="ECO:0000256" key="2">
    <source>
        <dbReference type="ARBA" id="ARBA00007717"/>
    </source>
</evidence>
<keyword evidence="4" id="KW-0732">Signal</keyword>
<sequence>MFSHLLALFEQNSSPHHIRLVLVSGAIKTKQIISYLLSLIQTLKTALTMFLETENFFEFFKSMPSSVCILMVIPILMFTAPAACSHEFPVFRVQQFDLNGVKFGSRAAAINLEARSILADNLIRRCAVVRGIKVNIDIINKAINDGLSGLLILIPKELSSISEENLQNLKQLEIDLLETQVPIPVYFSYETEDALNLYEEITSTASGYAAPSAFKAMTSVAVANSFHFATDGGESKQLNDFPIISLAGKLTGQGLEDQLPTVVVTTHYDSFGVVPKLSKGLDSTASGVIALLELARLFSNLYEKRSVQPKYNMLFLLSGGGKFNYQGTKKWIEDNVESSEFSLLAEAEYVLCIDAIGKGTDLNLHVSKPPKEGTQGFALVQDLQQVMSEQFSNSKLNVIHKKINMAEEMLPWEHERFSLRRVPAGTISHHSKPTHRGSIFDNEINSKELKKNIKVIGEGLARHIFNLTGKGFSNRVEVFSGGLSVDNDHIDSWIEHLSKEPRSQQLITKDHKLLAAFEETMNRYLTDVRRIASKADKKDPEFVFYDVYDAKMNVYSVKPALFDLFLAVGIASYLGVVYLMFENFHRVIDLFPKPVANGKSH</sequence>
<evidence type="ECO:0000256" key="5">
    <source>
        <dbReference type="ARBA" id="ARBA00022824"/>
    </source>
</evidence>
<evidence type="ECO:0000256" key="7">
    <source>
        <dbReference type="ARBA" id="ARBA00023136"/>
    </source>
</evidence>
<organism evidence="10 11">
    <name type="scientific">Clytia hemisphaerica</name>
    <dbReference type="NCBI Taxonomy" id="252671"/>
    <lineage>
        <taxon>Eukaryota</taxon>
        <taxon>Metazoa</taxon>
        <taxon>Cnidaria</taxon>
        <taxon>Hydrozoa</taxon>
        <taxon>Hydroidolina</taxon>
        <taxon>Leptothecata</taxon>
        <taxon>Obeliida</taxon>
        <taxon>Clytiidae</taxon>
        <taxon>Clytia</taxon>
    </lineage>
</organism>
<keyword evidence="6 9" id="KW-1133">Transmembrane helix</keyword>
<dbReference type="GO" id="GO:0005789">
    <property type="term" value="C:endoplasmic reticulum membrane"/>
    <property type="evidence" value="ECO:0007669"/>
    <property type="project" value="UniProtKB-SubCell"/>
</dbReference>
<dbReference type="AlphaFoldDB" id="A0A7M5X458"/>
<evidence type="ECO:0000256" key="8">
    <source>
        <dbReference type="ARBA" id="ARBA00023180"/>
    </source>
</evidence>
<comment type="subcellular location">
    <subcellularLocation>
        <location evidence="1">Endoplasmic reticulum membrane</location>
        <topology evidence="1">Single-pass membrane protein</topology>
    </subcellularLocation>
</comment>
<keyword evidence="8" id="KW-0325">Glycoprotein</keyword>
<comment type="similarity">
    <text evidence="2">Belongs to the nicastrin family.</text>
</comment>
<keyword evidence="11" id="KW-1185">Reference proteome</keyword>
<dbReference type="GeneID" id="136806558"/>
<dbReference type="Gene3D" id="3.40.630.10">
    <property type="entry name" value="Zn peptidases"/>
    <property type="match status" value="1"/>
</dbReference>
<name>A0A7M5X458_9CNID</name>
<evidence type="ECO:0000313" key="11">
    <source>
        <dbReference type="Proteomes" id="UP000594262"/>
    </source>
</evidence>
<reference evidence="10" key="1">
    <citation type="submission" date="2021-01" db="UniProtKB">
        <authorList>
            <consortium name="EnsemblMetazoa"/>
        </authorList>
    </citation>
    <scope>IDENTIFICATION</scope>
</reference>